<comment type="caution">
    <text evidence="2">The sequence shown here is derived from an EMBL/GenBank/DDBJ whole genome shotgun (WGS) entry which is preliminary data.</text>
</comment>
<organism evidence="2 3">
    <name type="scientific">Elysia crispata</name>
    <name type="common">lettuce slug</name>
    <dbReference type="NCBI Taxonomy" id="231223"/>
    <lineage>
        <taxon>Eukaryota</taxon>
        <taxon>Metazoa</taxon>
        <taxon>Spiralia</taxon>
        <taxon>Lophotrochozoa</taxon>
        <taxon>Mollusca</taxon>
        <taxon>Gastropoda</taxon>
        <taxon>Heterobranchia</taxon>
        <taxon>Euthyneura</taxon>
        <taxon>Panpulmonata</taxon>
        <taxon>Sacoglossa</taxon>
        <taxon>Placobranchoidea</taxon>
        <taxon>Plakobranchidae</taxon>
        <taxon>Elysia</taxon>
    </lineage>
</organism>
<feature type="compositionally biased region" description="Acidic residues" evidence="1">
    <location>
        <begin position="17"/>
        <end position="37"/>
    </location>
</feature>
<proteinExistence type="predicted"/>
<evidence type="ECO:0000313" key="2">
    <source>
        <dbReference type="EMBL" id="KAK3732311.1"/>
    </source>
</evidence>
<keyword evidence="3" id="KW-1185">Reference proteome</keyword>
<accession>A0AAE0Y428</accession>
<name>A0AAE0Y428_9GAST</name>
<dbReference type="EMBL" id="JAWDGP010006973">
    <property type="protein sequence ID" value="KAK3732311.1"/>
    <property type="molecule type" value="Genomic_DNA"/>
</dbReference>
<sequence>MEAADSDFEFKQSLESSSDEYEVGSEDEESSDEEQDPFPDVPLRGNRSPGDRDGRVHPSDVNNTGGPDSLPQFKPGCIPGIQLKNVRTKKHNENLRTVASNGLCWRLQEALGQNHSCRYENLFGDIGDVMMDHP</sequence>
<evidence type="ECO:0000256" key="1">
    <source>
        <dbReference type="SAM" id="MobiDB-lite"/>
    </source>
</evidence>
<reference evidence="2" key="1">
    <citation type="journal article" date="2023" name="G3 (Bethesda)">
        <title>A reference genome for the long-term kleptoplast-retaining sea slug Elysia crispata morphotype clarki.</title>
        <authorList>
            <person name="Eastman K.E."/>
            <person name="Pendleton A.L."/>
            <person name="Shaikh M.A."/>
            <person name="Suttiyut T."/>
            <person name="Ogas R."/>
            <person name="Tomko P."/>
            <person name="Gavelis G."/>
            <person name="Widhalm J.R."/>
            <person name="Wisecaver J.H."/>
        </authorList>
    </citation>
    <scope>NUCLEOTIDE SEQUENCE</scope>
    <source>
        <strain evidence="2">ECLA1</strain>
    </source>
</reference>
<dbReference type="Proteomes" id="UP001283361">
    <property type="component" value="Unassembled WGS sequence"/>
</dbReference>
<dbReference type="AlphaFoldDB" id="A0AAE0Y428"/>
<feature type="region of interest" description="Disordered" evidence="1">
    <location>
        <begin position="1"/>
        <end position="76"/>
    </location>
</feature>
<gene>
    <name evidence="2" type="ORF">RRG08_055895</name>
</gene>
<protein>
    <submittedName>
        <fullName evidence="2">Uncharacterized protein</fullName>
    </submittedName>
</protein>
<feature type="compositionally biased region" description="Basic and acidic residues" evidence="1">
    <location>
        <begin position="49"/>
        <end position="58"/>
    </location>
</feature>
<evidence type="ECO:0000313" key="3">
    <source>
        <dbReference type="Proteomes" id="UP001283361"/>
    </source>
</evidence>